<feature type="transmembrane region" description="Helical" evidence="5">
    <location>
        <begin position="225"/>
        <end position="242"/>
    </location>
</feature>
<sequence>MVQIKRCVRTKIHHHNCSVAFHIISGACSAAQTITQLIICRVFQGIGAAGSMALVFAISFEMIPKHKFPTYTALFSVVTTLGNLVGPLIGGGFSEKSTWRWVFLFNVPAGALALVLLFVFVPVNFPHQNDPAYVSRSLKEKFSKSSISKIDGAGAFLFLGASLLLVIVLLGAGSQFAWNSATSISLLVISGVLWILFVWNEWLVTDEKRRPEPIFPWRFVVNRKWMGGLLLSLLSGIPWNAVTIDIPQRFQVVNGMSPIAAGVRLIPFNALIAFGTVIANIIVAKAHIPPIYLMFIGSSLQIIGITLISTVPNGVNVNSAIYGYEAIAGLGIGIVIGMVIVIPPHVVERRDLGKKHLSNYKFPPFILL</sequence>
<protein>
    <recommendedName>
        <fullName evidence="6">Major facilitator superfamily (MFS) profile domain-containing protein</fullName>
    </recommendedName>
</protein>
<dbReference type="InterPro" id="IPR036259">
    <property type="entry name" value="MFS_trans_sf"/>
</dbReference>
<dbReference type="InterPro" id="IPR020846">
    <property type="entry name" value="MFS_dom"/>
</dbReference>
<dbReference type="GO" id="GO:0022857">
    <property type="term" value="F:transmembrane transporter activity"/>
    <property type="evidence" value="ECO:0007669"/>
    <property type="project" value="InterPro"/>
</dbReference>
<feature type="transmembrane region" description="Helical" evidence="5">
    <location>
        <begin position="146"/>
        <end position="172"/>
    </location>
</feature>
<feature type="transmembrane region" description="Helical" evidence="5">
    <location>
        <begin position="45"/>
        <end position="63"/>
    </location>
</feature>
<feature type="transmembrane region" description="Helical" evidence="5">
    <location>
        <begin position="262"/>
        <end position="284"/>
    </location>
</feature>
<feature type="transmembrane region" description="Helical" evidence="5">
    <location>
        <begin position="291"/>
        <end position="309"/>
    </location>
</feature>
<comment type="subcellular location">
    <subcellularLocation>
        <location evidence="1">Membrane</location>
        <topology evidence="1">Multi-pass membrane protein</topology>
    </subcellularLocation>
</comment>
<keyword evidence="4 5" id="KW-0472">Membrane</keyword>
<organism evidence="7 8">
    <name type="scientific">Sclerotinia nivalis</name>
    <dbReference type="NCBI Taxonomy" id="352851"/>
    <lineage>
        <taxon>Eukaryota</taxon>
        <taxon>Fungi</taxon>
        <taxon>Dikarya</taxon>
        <taxon>Ascomycota</taxon>
        <taxon>Pezizomycotina</taxon>
        <taxon>Leotiomycetes</taxon>
        <taxon>Helotiales</taxon>
        <taxon>Sclerotiniaceae</taxon>
        <taxon>Sclerotinia</taxon>
    </lineage>
</organism>
<dbReference type="PANTHER" id="PTHR23501:SF43">
    <property type="entry name" value="MULTIDRUG TRANSPORTER, PUTATIVE (AFU_ORTHOLOGUE AFUA_6G03040)-RELATED"/>
    <property type="match status" value="1"/>
</dbReference>
<keyword evidence="2 5" id="KW-0812">Transmembrane</keyword>
<evidence type="ECO:0000256" key="1">
    <source>
        <dbReference type="ARBA" id="ARBA00004141"/>
    </source>
</evidence>
<dbReference type="PANTHER" id="PTHR23501">
    <property type="entry name" value="MAJOR FACILITATOR SUPERFAMILY"/>
    <property type="match status" value="1"/>
</dbReference>
<dbReference type="OrthoDB" id="440553at2759"/>
<evidence type="ECO:0000256" key="3">
    <source>
        <dbReference type="ARBA" id="ARBA00022989"/>
    </source>
</evidence>
<evidence type="ECO:0000256" key="2">
    <source>
        <dbReference type="ARBA" id="ARBA00022692"/>
    </source>
</evidence>
<feature type="transmembrane region" description="Helical" evidence="5">
    <location>
        <begin position="184"/>
        <end position="204"/>
    </location>
</feature>
<feature type="transmembrane region" description="Helical" evidence="5">
    <location>
        <begin position="101"/>
        <end position="125"/>
    </location>
</feature>
<reference evidence="7" key="1">
    <citation type="submission" date="2022-11" db="EMBL/GenBank/DDBJ databases">
        <title>Genome Resource of Sclerotinia nivalis Strain SnTB1, a Plant Pathogen Isolated from American Ginseng.</title>
        <authorList>
            <person name="Fan S."/>
        </authorList>
    </citation>
    <scope>NUCLEOTIDE SEQUENCE</scope>
    <source>
        <strain evidence="7">SnTB1</strain>
    </source>
</reference>
<evidence type="ECO:0000313" key="7">
    <source>
        <dbReference type="EMBL" id="KAJ8070672.1"/>
    </source>
</evidence>
<dbReference type="EMBL" id="JAPEIS010000001">
    <property type="protein sequence ID" value="KAJ8070672.1"/>
    <property type="molecule type" value="Genomic_DNA"/>
</dbReference>
<comment type="caution">
    <text evidence="7">The sequence shown here is derived from an EMBL/GenBank/DDBJ whole genome shotgun (WGS) entry which is preliminary data.</text>
</comment>
<dbReference type="Gene3D" id="1.20.1720.10">
    <property type="entry name" value="Multidrug resistance protein D"/>
    <property type="match status" value="1"/>
</dbReference>
<gene>
    <name evidence="7" type="ORF">OCU04_001043</name>
</gene>
<dbReference type="SUPFAM" id="SSF103473">
    <property type="entry name" value="MFS general substrate transporter"/>
    <property type="match status" value="1"/>
</dbReference>
<keyword evidence="3 5" id="KW-1133">Transmembrane helix</keyword>
<dbReference type="PROSITE" id="PS50850">
    <property type="entry name" value="MFS"/>
    <property type="match status" value="1"/>
</dbReference>
<dbReference type="PROSITE" id="PS51257">
    <property type="entry name" value="PROKAR_LIPOPROTEIN"/>
    <property type="match status" value="1"/>
</dbReference>
<accession>A0A9X0AXD8</accession>
<dbReference type="GO" id="GO:0005886">
    <property type="term" value="C:plasma membrane"/>
    <property type="evidence" value="ECO:0007669"/>
    <property type="project" value="TreeGrafter"/>
</dbReference>
<evidence type="ECO:0000256" key="5">
    <source>
        <dbReference type="SAM" id="Phobius"/>
    </source>
</evidence>
<evidence type="ECO:0000313" key="8">
    <source>
        <dbReference type="Proteomes" id="UP001152300"/>
    </source>
</evidence>
<dbReference type="PRINTS" id="PR01036">
    <property type="entry name" value="TCRTETB"/>
</dbReference>
<keyword evidence="8" id="KW-1185">Reference proteome</keyword>
<feature type="domain" description="Major facilitator superfamily (MFS) profile" evidence="6">
    <location>
        <begin position="1"/>
        <end position="368"/>
    </location>
</feature>
<dbReference type="Pfam" id="PF07690">
    <property type="entry name" value="MFS_1"/>
    <property type="match status" value="1"/>
</dbReference>
<name>A0A9X0AXD8_9HELO</name>
<feature type="transmembrane region" description="Helical" evidence="5">
    <location>
        <begin position="321"/>
        <end position="342"/>
    </location>
</feature>
<evidence type="ECO:0000256" key="4">
    <source>
        <dbReference type="ARBA" id="ARBA00023136"/>
    </source>
</evidence>
<proteinExistence type="predicted"/>
<dbReference type="InterPro" id="IPR011701">
    <property type="entry name" value="MFS"/>
</dbReference>
<feature type="transmembrane region" description="Helical" evidence="5">
    <location>
        <begin position="70"/>
        <end position="89"/>
    </location>
</feature>
<evidence type="ECO:0000259" key="6">
    <source>
        <dbReference type="PROSITE" id="PS50850"/>
    </source>
</evidence>
<dbReference type="Proteomes" id="UP001152300">
    <property type="component" value="Unassembled WGS sequence"/>
</dbReference>
<dbReference type="AlphaFoldDB" id="A0A9X0AXD8"/>